<feature type="chain" id="PRO_5046966309" evidence="5">
    <location>
        <begin position="23"/>
        <end position="358"/>
    </location>
</feature>
<accession>A0ABP9RFP7</accession>
<feature type="signal peptide" evidence="5">
    <location>
        <begin position="1"/>
        <end position="22"/>
    </location>
</feature>
<comment type="subcellular location">
    <subcellularLocation>
        <location evidence="1">Cell envelope</location>
    </subcellularLocation>
</comment>
<dbReference type="PROSITE" id="PS51257">
    <property type="entry name" value="PROKAR_LIPOPROTEIN"/>
    <property type="match status" value="1"/>
</dbReference>
<dbReference type="SUPFAM" id="SSF53822">
    <property type="entry name" value="Periplasmic binding protein-like I"/>
    <property type="match status" value="1"/>
</dbReference>
<dbReference type="Pfam" id="PF13407">
    <property type="entry name" value="Peripla_BP_4"/>
    <property type="match status" value="1"/>
</dbReference>
<dbReference type="PANTHER" id="PTHR46847:SF3">
    <property type="entry name" value="GALACTOFURANOSE-BINDING PROTEIN YTFQ"/>
    <property type="match status" value="1"/>
</dbReference>
<dbReference type="InterPro" id="IPR028082">
    <property type="entry name" value="Peripla_BP_I"/>
</dbReference>
<dbReference type="Proteomes" id="UP001428817">
    <property type="component" value="Unassembled WGS sequence"/>
</dbReference>
<dbReference type="PANTHER" id="PTHR46847">
    <property type="entry name" value="D-ALLOSE-BINDING PERIPLASMIC PROTEIN-RELATED"/>
    <property type="match status" value="1"/>
</dbReference>
<name>A0ABP9RFP7_9PSEU</name>
<evidence type="ECO:0000313" key="8">
    <source>
        <dbReference type="Proteomes" id="UP001428817"/>
    </source>
</evidence>
<evidence type="ECO:0000256" key="3">
    <source>
        <dbReference type="ARBA" id="ARBA00022729"/>
    </source>
</evidence>
<dbReference type="CDD" id="cd06309">
    <property type="entry name" value="PBP1_galactofuranose_YtfQ-like"/>
    <property type="match status" value="1"/>
</dbReference>
<reference evidence="8" key="1">
    <citation type="journal article" date="2019" name="Int. J. Syst. Evol. Microbiol.">
        <title>The Global Catalogue of Microorganisms (GCM) 10K type strain sequencing project: providing services to taxonomists for standard genome sequencing and annotation.</title>
        <authorList>
            <consortium name="The Broad Institute Genomics Platform"/>
            <consortium name="The Broad Institute Genome Sequencing Center for Infectious Disease"/>
            <person name="Wu L."/>
            <person name="Ma J."/>
        </authorList>
    </citation>
    <scope>NUCLEOTIDE SEQUENCE [LARGE SCALE GENOMIC DNA]</scope>
    <source>
        <strain evidence="8">JCM 18303</strain>
    </source>
</reference>
<dbReference type="Gene3D" id="3.40.50.2300">
    <property type="match status" value="2"/>
</dbReference>
<evidence type="ECO:0000256" key="1">
    <source>
        <dbReference type="ARBA" id="ARBA00004196"/>
    </source>
</evidence>
<keyword evidence="3 5" id="KW-0732">Signal</keyword>
<feature type="region of interest" description="Disordered" evidence="4">
    <location>
        <begin position="28"/>
        <end position="59"/>
    </location>
</feature>
<evidence type="ECO:0000256" key="2">
    <source>
        <dbReference type="ARBA" id="ARBA00007639"/>
    </source>
</evidence>
<evidence type="ECO:0000256" key="5">
    <source>
        <dbReference type="SAM" id="SignalP"/>
    </source>
</evidence>
<sequence>MIRNVAARRAVVASFLIPLVLAGCARPQEGSPSAGAPSGAGEQRVKEAPGSGPECARAAYGIPPGDLKTLKVGFSQSEKEANPFRITETQSLKDEAAKRGITLLATNAQSQLPKQIADIQSLLSQGAQVLVVAPLNSTGLEPALAAARAKNVPVLTIDRTLDGARPCQDYLTTIVSDFVDQGKRAAEAMAKATGGNGRVAILLGSSGNNVTTDRTKGFKDYAAANAPGLQVVAEQTGEFQREKGKTVTEQLIQANPGLTAIYAENDEMALGAVAALKAAGKKPGQDVKIVTVDGTREAVQGVVNGEIAAVIESNPRFGPIVFDTYQKFYADTPVPSKIIISDHAYDQGNAAQGLSTAY</sequence>
<evidence type="ECO:0000256" key="4">
    <source>
        <dbReference type="SAM" id="MobiDB-lite"/>
    </source>
</evidence>
<evidence type="ECO:0000259" key="6">
    <source>
        <dbReference type="Pfam" id="PF13407"/>
    </source>
</evidence>
<comment type="caution">
    <text evidence="7">The sequence shown here is derived from an EMBL/GenBank/DDBJ whole genome shotgun (WGS) entry which is preliminary data.</text>
</comment>
<proteinExistence type="inferred from homology"/>
<keyword evidence="8" id="KW-1185">Reference proteome</keyword>
<dbReference type="EMBL" id="BAABJP010000068">
    <property type="protein sequence ID" value="GAA5175892.1"/>
    <property type="molecule type" value="Genomic_DNA"/>
</dbReference>
<gene>
    <name evidence="7" type="ORF">GCM10023321_82870</name>
</gene>
<feature type="compositionally biased region" description="Low complexity" evidence="4">
    <location>
        <begin position="28"/>
        <end position="42"/>
    </location>
</feature>
<dbReference type="RefSeq" id="WP_345703575.1">
    <property type="nucleotide sequence ID" value="NZ_BAABJP010000068.1"/>
</dbReference>
<organism evidence="7 8">
    <name type="scientific">Pseudonocardia eucalypti</name>
    <dbReference type="NCBI Taxonomy" id="648755"/>
    <lineage>
        <taxon>Bacteria</taxon>
        <taxon>Bacillati</taxon>
        <taxon>Actinomycetota</taxon>
        <taxon>Actinomycetes</taxon>
        <taxon>Pseudonocardiales</taxon>
        <taxon>Pseudonocardiaceae</taxon>
        <taxon>Pseudonocardia</taxon>
    </lineage>
</organism>
<evidence type="ECO:0000313" key="7">
    <source>
        <dbReference type="EMBL" id="GAA5175892.1"/>
    </source>
</evidence>
<dbReference type="InterPro" id="IPR025997">
    <property type="entry name" value="SBP_2_dom"/>
</dbReference>
<feature type="domain" description="Periplasmic binding protein" evidence="6">
    <location>
        <begin position="80"/>
        <end position="315"/>
    </location>
</feature>
<protein>
    <submittedName>
        <fullName evidence="7">ABC transporter substrate-binding protein</fullName>
    </submittedName>
</protein>
<comment type="similarity">
    <text evidence="2">Belongs to the bacterial solute-binding protein 2 family.</text>
</comment>